<feature type="region of interest" description="Disordered" evidence="1">
    <location>
        <begin position="1"/>
        <end position="20"/>
    </location>
</feature>
<protein>
    <submittedName>
        <fullName evidence="3">Dihydrofolate reductase</fullName>
    </submittedName>
</protein>
<dbReference type="RefSeq" id="YP_009119754.1">
    <property type="nucleotide sequence ID" value="NC_026440.1"/>
</dbReference>
<evidence type="ECO:0000313" key="3">
    <source>
        <dbReference type="EMBL" id="AJF97519.1"/>
    </source>
</evidence>
<dbReference type="GeneID" id="23462436"/>
<dbReference type="Proteomes" id="UP000202511">
    <property type="component" value="Segment"/>
</dbReference>
<name>A0A0B5J1U4_9VIRU</name>
<accession>A0A0B5J1U4</accession>
<dbReference type="KEGG" id="vg:23462436"/>
<evidence type="ECO:0000256" key="1">
    <source>
        <dbReference type="SAM" id="MobiDB-lite"/>
    </source>
</evidence>
<evidence type="ECO:0000313" key="4">
    <source>
        <dbReference type="Proteomes" id="UP000202511"/>
    </source>
</evidence>
<feature type="domain" description="DHFR" evidence="2">
    <location>
        <begin position="22"/>
        <end position="161"/>
    </location>
</feature>
<organism evidence="3 4">
    <name type="scientific">Pandoravirus inopinatum</name>
    <dbReference type="NCBI Taxonomy" id="1605721"/>
    <lineage>
        <taxon>Viruses</taxon>
        <taxon>Pandoravirus</taxon>
    </lineage>
</organism>
<dbReference type="EMBL" id="KP136319">
    <property type="protein sequence ID" value="AJF97519.1"/>
    <property type="molecule type" value="Genomic_DNA"/>
</dbReference>
<dbReference type="GO" id="GO:0004146">
    <property type="term" value="F:dihydrofolate reductase activity"/>
    <property type="evidence" value="ECO:0007669"/>
    <property type="project" value="InterPro"/>
</dbReference>
<proteinExistence type="predicted"/>
<reference evidence="3 4" key="1">
    <citation type="journal article" date="2015" name="Parasitol. Res.">
        <title>Viruses in close associations with free-living amoebae.</title>
        <authorList>
            <person name="Scheid P."/>
        </authorList>
    </citation>
    <scope>NUCLEOTIDE SEQUENCE [LARGE SCALE GENOMIC DNA]</scope>
    <source>
        <strain evidence="3">KlaHel</strain>
    </source>
</reference>
<sequence length="346" mass="37300">MEPQSTDTTNAATTPSTGRTEVHLIAAVDQNGLVSSGGRLPWEFKASGQIKEIADEVANHTVVVGHHAAIALGGKPPGLQIIVLTSAPPQRRYSRTRRTLVERRVQGLWKGCEVARSVDEVFARCTADRLYVIGGRKTFELFLPFATTVTCHVLQRALFADAPPSPSNLYFPPMVREATLVDVRSTTVDSHLATKREEWRLDPVTLPPTRAEAAARVKAASQVLAQTPVQPAPAPVVRTRPVATVATTRASWFQTTPVGAAVAKKVPPFQPAPVVQSTAKTTLGDARVALAPAASDESNDEALREAIQASLIEMGIVSEMAAMQQHYKVRARLFNCFLCLVCPANC</sequence>
<dbReference type="InterPro" id="IPR001796">
    <property type="entry name" value="DHFR_dom"/>
</dbReference>
<dbReference type="Pfam" id="PF00186">
    <property type="entry name" value="DHFR_1"/>
    <property type="match status" value="1"/>
</dbReference>
<feature type="compositionally biased region" description="Low complexity" evidence="1">
    <location>
        <begin position="1"/>
        <end position="19"/>
    </location>
</feature>
<dbReference type="Gene3D" id="3.40.430.10">
    <property type="entry name" value="Dihydrofolate Reductase, subunit A"/>
    <property type="match status" value="1"/>
</dbReference>
<dbReference type="InterPro" id="IPR024072">
    <property type="entry name" value="DHFR-like_dom_sf"/>
</dbReference>
<dbReference type="GO" id="GO:0046654">
    <property type="term" value="P:tetrahydrofolate biosynthetic process"/>
    <property type="evidence" value="ECO:0007669"/>
    <property type="project" value="InterPro"/>
</dbReference>
<evidence type="ECO:0000259" key="2">
    <source>
        <dbReference type="Pfam" id="PF00186"/>
    </source>
</evidence>
<dbReference type="SUPFAM" id="SSF53597">
    <property type="entry name" value="Dihydrofolate reductase-like"/>
    <property type="match status" value="1"/>
</dbReference>